<gene>
    <name evidence="2" type="ORF">Forpe1208_v012014</name>
</gene>
<protein>
    <submittedName>
        <fullName evidence="2">Uncharacterized protein</fullName>
    </submittedName>
</protein>
<comment type="caution">
    <text evidence="2">The sequence shown here is derived from an EMBL/GenBank/DDBJ whole genome shotgun (WGS) entry which is preliminary data.</text>
</comment>
<evidence type="ECO:0000313" key="3">
    <source>
        <dbReference type="Proteomes" id="UP000694050"/>
    </source>
</evidence>
<reference evidence="2" key="1">
    <citation type="submission" date="2021-04" db="EMBL/GenBank/DDBJ databases">
        <title>First draft genome resource for Brassicaceae pathogens Fusarium oxysporum f. sp. raphani and Fusarium oxysporum f. sp. rapae.</title>
        <authorList>
            <person name="Asai S."/>
        </authorList>
    </citation>
    <scope>NUCLEOTIDE SEQUENCE</scope>
    <source>
        <strain evidence="2">Tf1208</strain>
    </source>
</reference>
<dbReference type="AlphaFoldDB" id="A0A8J5TSA6"/>
<dbReference type="EMBL" id="JAELUQ010000009">
    <property type="protein sequence ID" value="KAG7408454.1"/>
    <property type="molecule type" value="Genomic_DNA"/>
</dbReference>
<accession>A0A8J5TSA6</accession>
<organism evidence="2 3">
    <name type="scientific">Fusarium oxysporum f. sp. rapae</name>
    <dbReference type="NCBI Taxonomy" id="485398"/>
    <lineage>
        <taxon>Eukaryota</taxon>
        <taxon>Fungi</taxon>
        <taxon>Dikarya</taxon>
        <taxon>Ascomycota</taxon>
        <taxon>Pezizomycotina</taxon>
        <taxon>Sordariomycetes</taxon>
        <taxon>Hypocreomycetidae</taxon>
        <taxon>Hypocreales</taxon>
        <taxon>Nectriaceae</taxon>
        <taxon>Fusarium</taxon>
        <taxon>Fusarium oxysporum species complex</taxon>
    </lineage>
</organism>
<evidence type="ECO:0000313" key="2">
    <source>
        <dbReference type="EMBL" id="KAG7408454.1"/>
    </source>
</evidence>
<feature type="region of interest" description="Disordered" evidence="1">
    <location>
        <begin position="23"/>
        <end position="75"/>
    </location>
</feature>
<proteinExistence type="predicted"/>
<evidence type="ECO:0000256" key="1">
    <source>
        <dbReference type="SAM" id="MobiDB-lite"/>
    </source>
</evidence>
<sequence>MTADRPILDAISPSMSRMTWATPVTAKTDLPATPTSGESGNRMVGGPSERRRWNHPDQSRQRRHFDARDLGKWFI</sequence>
<feature type="compositionally biased region" description="Basic and acidic residues" evidence="1">
    <location>
        <begin position="48"/>
        <end position="75"/>
    </location>
</feature>
<name>A0A8J5TSA6_FUSOX</name>
<dbReference type="Proteomes" id="UP000694050">
    <property type="component" value="Unassembled WGS sequence"/>
</dbReference>